<dbReference type="SUPFAM" id="SSF47384">
    <property type="entry name" value="Homodimeric domain of signal transducing histidine kinase"/>
    <property type="match status" value="1"/>
</dbReference>
<dbReference type="Gene3D" id="3.40.50.2300">
    <property type="match status" value="2"/>
</dbReference>
<dbReference type="Pfam" id="PF01627">
    <property type="entry name" value="Hpt"/>
    <property type="match status" value="1"/>
</dbReference>
<dbReference type="PROSITE" id="PS50894">
    <property type="entry name" value="HPT"/>
    <property type="match status" value="1"/>
</dbReference>
<evidence type="ECO:0000256" key="6">
    <source>
        <dbReference type="ARBA" id="ARBA00022679"/>
    </source>
</evidence>
<dbReference type="InterPro" id="IPR008207">
    <property type="entry name" value="Sig_transdc_His_kin_Hpt_dom"/>
</dbReference>
<comment type="catalytic activity">
    <reaction evidence="1">
        <text>ATP + protein L-histidine = ADP + protein N-phospho-L-histidine.</text>
        <dbReference type="EC" id="2.7.13.3"/>
    </reaction>
</comment>
<comment type="caution">
    <text evidence="17">Lacks conserved residue(s) required for the propagation of feature annotation.</text>
</comment>
<evidence type="ECO:0000256" key="10">
    <source>
        <dbReference type="ARBA" id="ARBA00022840"/>
    </source>
</evidence>
<dbReference type="Gene3D" id="1.10.287.130">
    <property type="match status" value="1"/>
</dbReference>
<feature type="transmembrane region" description="Helical" evidence="19">
    <location>
        <begin position="333"/>
        <end position="355"/>
    </location>
</feature>
<keyword evidence="9" id="KW-0418">Kinase</keyword>
<keyword evidence="11 19" id="KW-1133">Transmembrane helix</keyword>
<dbReference type="SMART" id="SM01079">
    <property type="entry name" value="CHASE"/>
    <property type="match status" value="1"/>
</dbReference>
<reference evidence="24 25" key="1">
    <citation type="journal article" date="2017" name="Int. J. Syst. Evol. Microbiol.">
        <title>Desulfovibrio senegalensis sp. nov., a mesophilic sulfate reducer isolated from marine sediment.</title>
        <authorList>
            <person name="Thioye A."/>
            <person name="Gam Z.B.A."/>
            <person name="Mbengue M."/>
            <person name="Cayol J.L."/>
            <person name="Joseph-Bartoli M."/>
            <person name="Toure-Kane C."/>
            <person name="Labat M."/>
        </authorList>
    </citation>
    <scope>NUCLEOTIDE SEQUENCE [LARGE SCALE GENOMIC DNA]</scope>
    <source>
        <strain evidence="24 25">DSM 101509</strain>
    </source>
</reference>
<dbReference type="Pfam" id="PF03924">
    <property type="entry name" value="CHASE"/>
    <property type="match status" value="1"/>
</dbReference>
<feature type="domain" description="CHASE" evidence="22">
    <location>
        <begin position="93"/>
        <end position="319"/>
    </location>
</feature>
<dbReference type="Gene3D" id="3.30.565.10">
    <property type="entry name" value="Histidine kinase-like ATPase, C-terminal domain"/>
    <property type="match status" value="1"/>
</dbReference>
<evidence type="ECO:0000256" key="18">
    <source>
        <dbReference type="SAM" id="MobiDB-lite"/>
    </source>
</evidence>
<dbReference type="InterPro" id="IPR036890">
    <property type="entry name" value="HATPase_C_sf"/>
</dbReference>
<dbReference type="PROSITE" id="PS50839">
    <property type="entry name" value="CHASE"/>
    <property type="match status" value="1"/>
</dbReference>
<accession>A0A6N6N5R4</accession>
<dbReference type="InterPro" id="IPR003594">
    <property type="entry name" value="HATPase_dom"/>
</dbReference>
<keyword evidence="4" id="KW-1003">Cell membrane</keyword>
<feature type="domain" description="Histidine kinase" evidence="20">
    <location>
        <begin position="516"/>
        <end position="737"/>
    </location>
</feature>
<dbReference type="InterPro" id="IPR036097">
    <property type="entry name" value="HisK_dim/P_sf"/>
</dbReference>
<dbReference type="Proteomes" id="UP000438699">
    <property type="component" value="Unassembled WGS sequence"/>
</dbReference>
<feature type="domain" description="Response regulatory" evidence="21">
    <location>
        <begin position="893"/>
        <end position="1011"/>
    </location>
</feature>
<feature type="region of interest" description="Disordered" evidence="18">
    <location>
        <begin position="1"/>
        <end position="25"/>
    </location>
</feature>
<keyword evidence="10" id="KW-0067">ATP-binding</keyword>
<dbReference type="InterPro" id="IPR036641">
    <property type="entry name" value="HPT_dom_sf"/>
</dbReference>
<dbReference type="AlphaFoldDB" id="A0A6N6N5R4"/>
<dbReference type="CDD" id="cd00088">
    <property type="entry name" value="HPT"/>
    <property type="match status" value="1"/>
</dbReference>
<dbReference type="PRINTS" id="PR00344">
    <property type="entry name" value="BCTRLSENSOR"/>
</dbReference>
<dbReference type="InterPro" id="IPR042240">
    <property type="entry name" value="CHASE_sf"/>
</dbReference>
<dbReference type="Gene3D" id="1.20.120.160">
    <property type="entry name" value="HPT domain"/>
    <property type="match status" value="1"/>
</dbReference>
<dbReference type="SMART" id="SM00388">
    <property type="entry name" value="HisKA"/>
    <property type="match status" value="1"/>
</dbReference>
<protein>
    <recommendedName>
        <fullName evidence="15">Sensory/regulatory protein RpfC</fullName>
        <ecNumber evidence="3">2.7.13.3</ecNumber>
    </recommendedName>
</protein>
<evidence type="ECO:0000256" key="9">
    <source>
        <dbReference type="ARBA" id="ARBA00022777"/>
    </source>
</evidence>
<evidence type="ECO:0000256" key="14">
    <source>
        <dbReference type="ARBA" id="ARBA00064003"/>
    </source>
</evidence>
<evidence type="ECO:0000313" key="24">
    <source>
        <dbReference type="EMBL" id="KAB1443233.1"/>
    </source>
</evidence>
<proteinExistence type="predicted"/>
<dbReference type="GO" id="GO:0005524">
    <property type="term" value="F:ATP binding"/>
    <property type="evidence" value="ECO:0007669"/>
    <property type="project" value="UniProtKB-KW"/>
</dbReference>
<feature type="domain" description="Response regulatory" evidence="21">
    <location>
        <begin position="753"/>
        <end position="872"/>
    </location>
</feature>
<dbReference type="Pfam" id="PF00072">
    <property type="entry name" value="Response_reg"/>
    <property type="match status" value="1"/>
</dbReference>
<dbReference type="CDD" id="cd17546">
    <property type="entry name" value="REC_hyHK_CKI1_RcsC-like"/>
    <property type="match status" value="1"/>
</dbReference>
<keyword evidence="12" id="KW-0902">Two-component regulatory system</keyword>
<dbReference type="PANTHER" id="PTHR45339:SF1">
    <property type="entry name" value="HYBRID SIGNAL TRANSDUCTION HISTIDINE KINASE J"/>
    <property type="match status" value="1"/>
</dbReference>
<dbReference type="PANTHER" id="PTHR45339">
    <property type="entry name" value="HYBRID SIGNAL TRANSDUCTION HISTIDINE KINASE J"/>
    <property type="match status" value="1"/>
</dbReference>
<feature type="domain" description="HPt" evidence="23">
    <location>
        <begin position="1052"/>
        <end position="1147"/>
    </location>
</feature>
<dbReference type="SMART" id="SM00448">
    <property type="entry name" value="REC"/>
    <property type="match status" value="2"/>
</dbReference>
<dbReference type="FunFam" id="1.10.287.130:FF:000002">
    <property type="entry name" value="Two-component osmosensing histidine kinase"/>
    <property type="match status" value="1"/>
</dbReference>
<evidence type="ECO:0000256" key="15">
    <source>
        <dbReference type="ARBA" id="ARBA00068150"/>
    </source>
</evidence>
<dbReference type="InterPro" id="IPR006189">
    <property type="entry name" value="CHASE_dom"/>
</dbReference>
<evidence type="ECO:0000259" key="20">
    <source>
        <dbReference type="PROSITE" id="PS50109"/>
    </source>
</evidence>
<sequence length="1233" mass="136282">MRVAQAENGVEPVNRKSRQSDNSRGHGETLVPLLLLGAGLLLGLLFHSVARQWERGGTVHALQAESELVRHDVMQAYRRIRIIGAAMHGFMNQDRAVSSSDFVSFVRPLHLFADGVLAMEWVPRVTGDERAEFERAMREQGNPEFTIRELQPDDTLIPAKDRREYFPVSYVYPQRENRVVSGLDLATSPERRQALLQASMTGLPSLSKPIRLVQDTGVGRGLVFFSPVFEELEAGIGVAGFERLKGVVLIVLRTDAFFGSALSASERPDLGVLFHDVSPSGQERFLFGHRVSQAGYANLPEGGYSQFDLEVGQRLWRVTCVPLPGFVERLDTLLPVGGAMGIFMVASLAALFLYMSSLHGNKARERQNRETQELQRTALQLDCLYAVFNLTDRPGADVMTVLRRAAVIVRPVFAGFEGVSVTIHHDGHVFGDRPPEGAEPLLEETIHGPEAIGRICIYCSEENDESVGREQERSFLQSIAAHLGAFVERRRGEQVLVAARDQARKAAQAKSEFLANMSHEIRTPLNAILGLGELVGRTGLSPRQMDYFNKITGASQSLLGIVNDILDFSRIEAGKLEFDRQPFELSSVLLKILDIYSPRASAKGVRFNVVVEPGVPARLVGDALRLEQVFANLVTNAVKFTETGVIEMGVAPVAVGSEHVRIRAWVMDTGIGIRLEEQPGLFEAFTQADGSYTRRHGGTGLGLAISRQLVNLMDGDIELTSDPGRGSTFAFEAQFDAAEPEPGLDLCAEFAGKTALVTLRDPEQDRAAHALEELGFRVERLDTAGRAWRRLRDPGQDAVDLIWLGWGLPDENGLELARRIRRSDEPFNSVPLVLCTGNFNEELRRIARQIADAVILRPVSGRGVFDAVARLFEVEDSIAGPRMQKPGAEHDVLIIVVEDNSVNRQVLQEILEGIGVRVHVAEHGRQAVDMVLLGDDVYDAVIMDVQMPIMDGLSATRAIRERFSAAELPIVALTAHAMVEDRQKCLDAGMNDYVTKPLNVDILLTTLGRWVHGPAWVLPARTESPEPENVPADLRDLPGLDVLDGLKRLGGNADVYKRLLLEFLNDHADVGDRVHKALDRNDISEVLKLVHTIKGVAGNMSALELHDAAMELEDALKLGELYDRPLADFESRLKRVMEPLKRLAEGEADNGPHAQCSGGAVVDEDHLLDFRQLVENHDFRIVQVFETLKKNLECQMENEDFQRLAKAVSSFDFENVAELLGSVDIKNRVNTTE</sequence>
<dbReference type="InterPro" id="IPR005467">
    <property type="entry name" value="His_kinase_dom"/>
</dbReference>
<evidence type="ECO:0000259" key="23">
    <source>
        <dbReference type="PROSITE" id="PS50894"/>
    </source>
</evidence>
<dbReference type="GO" id="GO:0000155">
    <property type="term" value="F:phosphorelay sensor kinase activity"/>
    <property type="evidence" value="ECO:0007669"/>
    <property type="project" value="InterPro"/>
</dbReference>
<dbReference type="EMBL" id="WAIE01000001">
    <property type="protein sequence ID" value="KAB1443233.1"/>
    <property type="molecule type" value="Genomic_DNA"/>
</dbReference>
<evidence type="ECO:0000256" key="16">
    <source>
        <dbReference type="PROSITE-ProRule" id="PRU00110"/>
    </source>
</evidence>
<dbReference type="InterPro" id="IPR001789">
    <property type="entry name" value="Sig_transdc_resp-reg_receiver"/>
</dbReference>
<comment type="subcellular location">
    <subcellularLocation>
        <location evidence="2">Cell membrane</location>
        <topology evidence="2">Multi-pass membrane protein</topology>
    </subcellularLocation>
</comment>
<dbReference type="FunFam" id="3.30.565.10:FF:000010">
    <property type="entry name" value="Sensor histidine kinase RcsC"/>
    <property type="match status" value="1"/>
</dbReference>
<dbReference type="SUPFAM" id="SSF52172">
    <property type="entry name" value="CheY-like"/>
    <property type="match status" value="2"/>
</dbReference>
<evidence type="ECO:0000256" key="8">
    <source>
        <dbReference type="ARBA" id="ARBA00022741"/>
    </source>
</evidence>
<evidence type="ECO:0000256" key="11">
    <source>
        <dbReference type="ARBA" id="ARBA00022989"/>
    </source>
</evidence>
<evidence type="ECO:0000259" key="21">
    <source>
        <dbReference type="PROSITE" id="PS50110"/>
    </source>
</evidence>
<dbReference type="InterPro" id="IPR011006">
    <property type="entry name" value="CheY-like_superfamily"/>
</dbReference>
<evidence type="ECO:0000259" key="22">
    <source>
        <dbReference type="PROSITE" id="PS50839"/>
    </source>
</evidence>
<evidence type="ECO:0000256" key="2">
    <source>
        <dbReference type="ARBA" id="ARBA00004651"/>
    </source>
</evidence>
<name>A0A6N6N5R4_9BACT</name>
<evidence type="ECO:0000256" key="1">
    <source>
        <dbReference type="ARBA" id="ARBA00000085"/>
    </source>
</evidence>
<keyword evidence="6" id="KW-0808">Transferase</keyword>
<keyword evidence="25" id="KW-1185">Reference proteome</keyword>
<dbReference type="CDD" id="cd16922">
    <property type="entry name" value="HATPase_EvgS-ArcB-TorS-like"/>
    <property type="match status" value="1"/>
</dbReference>
<dbReference type="SUPFAM" id="SSF55874">
    <property type="entry name" value="ATPase domain of HSP90 chaperone/DNA topoisomerase II/histidine kinase"/>
    <property type="match status" value="1"/>
</dbReference>
<dbReference type="SMART" id="SM00387">
    <property type="entry name" value="HATPase_c"/>
    <property type="match status" value="1"/>
</dbReference>
<keyword evidence="13 19" id="KW-0472">Membrane</keyword>
<feature type="modified residue" description="Phosphohistidine" evidence="16">
    <location>
        <position position="1091"/>
    </location>
</feature>
<evidence type="ECO:0000256" key="19">
    <source>
        <dbReference type="SAM" id="Phobius"/>
    </source>
</evidence>
<dbReference type="Gene3D" id="3.30.450.350">
    <property type="entry name" value="CHASE domain"/>
    <property type="match status" value="1"/>
</dbReference>
<dbReference type="InterPro" id="IPR004358">
    <property type="entry name" value="Sig_transdc_His_kin-like_C"/>
</dbReference>
<evidence type="ECO:0000256" key="13">
    <source>
        <dbReference type="ARBA" id="ARBA00023136"/>
    </source>
</evidence>
<evidence type="ECO:0000256" key="3">
    <source>
        <dbReference type="ARBA" id="ARBA00012438"/>
    </source>
</evidence>
<feature type="modified residue" description="4-aspartylphosphate" evidence="17">
    <location>
        <position position="944"/>
    </location>
</feature>
<evidence type="ECO:0000313" key="25">
    <source>
        <dbReference type="Proteomes" id="UP000438699"/>
    </source>
</evidence>
<keyword evidence="5 17" id="KW-0597">Phosphoprotein</keyword>
<evidence type="ECO:0000256" key="5">
    <source>
        <dbReference type="ARBA" id="ARBA00022553"/>
    </source>
</evidence>
<dbReference type="SUPFAM" id="SSF47226">
    <property type="entry name" value="Histidine-containing phosphotransfer domain, HPT domain"/>
    <property type="match status" value="1"/>
</dbReference>
<evidence type="ECO:0000256" key="12">
    <source>
        <dbReference type="ARBA" id="ARBA00023012"/>
    </source>
</evidence>
<dbReference type="InterPro" id="IPR003661">
    <property type="entry name" value="HisK_dim/P_dom"/>
</dbReference>
<comment type="caution">
    <text evidence="24">The sequence shown here is derived from an EMBL/GenBank/DDBJ whole genome shotgun (WGS) entry which is preliminary data.</text>
</comment>
<evidence type="ECO:0000256" key="4">
    <source>
        <dbReference type="ARBA" id="ARBA00022475"/>
    </source>
</evidence>
<keyword evidence="8" id="KW-0547">Nucleotide-binding</keyword>
<dbReference type="GO" id="GO:0005886">
    <property type="term" value="C:plasma membrane"/>
    <property type="evidence" value="ECO:0007669"/>
    <property type="project" value="UniProtKB-SubCell"/>
</dbReference>
<dbReference type="PROSITE" id="PS50109">
    <property type="entry name" value="HIS_KIN"/>
    <property type="match status" value="1"/>
</dbReference>
<dbReference type="Pfam" id="PF00512">
    <property type="entry name" value="HisKA"/>
    <property type="match status" value="1"/>
</dbReference>
<dbReference type="PROSITE" id="PS50110">
    <property type="entry name" value="RESPONSE_REGULATORY"/>
    <property type="match status" value="2"/>
</dbReference>
<dbReference type="Pfam" id="PF02518">
    <property type="entry name" value="HATPase_c"/>
    <property type="match status" value="1"/>
</dbReference>
<comment type="subunit">
    <text evidence="14">At low DSF concentrations, interacts with RpfF.</text>
</comment>
<keyword evidence="7 19" id="KW-0812">Transmembrane</keyword>
<dbReference type="CDD" id="cd00082">
    <property type="entry name" value="HisKA"/>
    <property type="match status" value="1"/>
</dbReference>
<evidence type="ECO:0000256" key="7">
    <source>
        <dbReference type="ARBA" id="ARBA00022692"/>
    </source>
</evidence>
<dbReference type="EC" id="2.7.13.3" evidence="3"/>
<evidence type="ECO:0000256" key="17">
    <source>
        <dbReference type="PROSITE-ProRule" id="PRU00169"/>
    </source>
</evidence>
<feature type="transmembrane region" description="Helical" evidence="19">
    <location>
        <begin position="30"/>
        <end position="50"/>
    </location>
</feature>
<organism evidence="24 25">
    <name type="scientific">Pseudodesulfovibrio senegalensis</name>
    <dbReference type="NCBI Taxonomy" id="1721087"/>
    <lineage>
        <taxon>Bacteria</taxon>
        <taxon>Pseudomonadati</taxon>
        <taxon>Thermodesulfobacteriota</taxon>
        <taxon>Desulfovibrionia</taxon>
        <taxon>Desulfovibrionales</taxon>
        <taxon>Desulfovibrionaceae</taxon>
    </lineage>
</organism>
<gene>
    <name evidence="24" type="ORF">F8A88_02915</name>
</gene>